<dbReference type="PANTHER" id="PTHR48258:SF3">
    <property type="entry name" value="FK506-BINDING PROTEIN 4-LIKE ISOFORM X1"/>
    <property type="match status" value="1"/>
</dbReference>
<evidence type="ECO:0000313" key="2">
    <source>
        <dbReference type="EMBL" id="RDY09530.1"/>
    </source>
</evidence>
<dbReference type="Proteomes" id="UP000257109">
    <property type="component" value="Unassembled WGS sequence"/>
</dbReference>
<dbReference type="AlphaFoldDB" id="A0A371I3B2"/>
<protein>
    <recommendedName>
        <fullName evidence="1">DUF4216 domain-containing protein</fullName>
    </recommendedName>
</protein>
<feature type="domain" description="DUF4216" evidence="1">
    <location>
        <begin position="31"/>
        <end position="72"/>
    </location>
</feature>
<keyword evidence="3" id="KW-1185">Reference proteome</keyword>
<name>A0A371I3B2_MUCPR</name>
<dbReference type="InterPro" id="IPR025312">
    <property type="entry name" value="DUF4216"/>
</dbReference>
<dbReference type="EMBL" id="QJKJ01001030">
    <property type="protein sequence ID" value="RDY09530.1"/>
    <property type="molecule type" value="Genomic_DNA"/>
</dbReference>
<organism evidence="2 3">
    <name type="scientific">Mucuna pruriens</name>
    <name type="common">Velvet bean</name>
    <name type="synonym">Dolichos pruriens</name>
    <dbReference type="NCBI Taxonomy" id="157652"/>
    <lineage>
        <taxon>Eukaryota</taxon>
        <taxon>Viridiplantae</taxon>
        <taxon>Streptophyta</taxon>
        <taxon>Embryophyta</taxon>
        <taxon>Tracheophyta</taxon>
        <taxon>Spermatophyta</taxon>
        <taxon>Magnoliopsida</taxon>
        <taxon>eudicotyledons</taxon>
        <taxon>Gunneridae</taxon>
        <taxon>Pentapetalae</taxon>
        <taxon>rosids</taxon>
        <taxon>fabids</taxon>
        <taxon>Fabales</taxon>
        <taxon>Fabaceae</taxon>
        <taxon>Papilionoideae</taxon>
        <taxon>50 kb inversion clade</taxon>
        <taxon>NPAAA clade</taxon>
        <taxon>indigoferoid/millettioid clade</taxon>
        <taxon>Phaseoleae</taxon>
        <taxon>Mucuna</taxon>
    </lineage>
</organism>
<proteinExistence type="predicted"/>
<reference evidence="2" key="1">
    <citation type="submission" date="2018-05" db="EMBL/GenBank/DDBJ databases">
        <title>Draft genome of Mucuna pruriens seed.</title>
        <authorList>
            <person name="Nnadi N.E."/>
            <person name="Vos R."/>
            <person name="Hasami M.H."/>
            <person name="Devisetty U.K."/>
            <person name="Aguiy J.C."/>
        </authorList>
    </citation>
    <scope>NUCLEOTIDE SEQUENCE [LARGE SCALE GENOMIC DNA]</scope>
    <source>
        <strain evidence="2">JCA_2017</strain>
    </source>
</reference>
<dbReference type="OrthoDB" id="1435532at2759"/>
<gene>
    <name evidence="2" type="ORF">CR513_06087</name>
</gene>
<evidence type="ECO:0000313" key="3">
    <source>
        <dbReference type="Proteomes" id="UP000257109"/>
    </source>
</evidence>
<dbReference type="Pfam" id="PF13952">
    <property type="entry name" value="DUF4216"/>
    <property type="match status" value="1"/>
</dbReference>
<sequence length="260" mass="29807">MNSINHGVYVRGTNGQLESDFYGNLSDIIQLEYTSFPIMKYNKAYDPFIFAQQAEQVYYTTYPEGHHSWLAVIKTKARSRIVNNTLPQIEQEAPYQDDDFVGLQVVLHIDLYIINESLVDIDSGGEEVDTQLLDQTEFNELNEDEYITIESEMIMMGKISDMFWCCKNDQSKRSTHHPTSINHISTLESTILIHQHVILATIEEEPQLIEVCDIVVTPSTLQDSFTSEGSSPHSQHTLDQKPFLEIYTITWSSLCDLMNN</sequence>
<evidence type="ECO:0000259" key="1">
    <source>
        <dbReference type="Pfam" id="PF13952"/>
    </source>
</evidence>
<accession>A0A371I3B2</accession>
<dbReference type="PANTHER" id="PTHR48258">
    <property type="entry name" value="DUF4218 DOMAIN-CONTAINING PROTEIN-RELATED"/>
    <property type="match status" value="1"/>
</dbReference>
<feature type="non-terminal residue" evidence="2">
    <location>
        <position position="1"/>
    </location>
</feature>
<comment type="caution">
    <text evidence="2">The sequence shown here is derived from an EMBL/GenBank/DDBJ whole genome shotgun (WGS) entry which is preliminary data.</text>
</comment>